<protein>
    <submittedName>
        <fullName evidence="1">Uncharacterized protein</fullName>
    </submittedName>
</protein>
<organism evidence="1">
    <name type="scientific">uncultured Caudovirales phage</name>
    <dbReference type="NCBI Taxonomy" id="2100421"/>
    <lineage>
        <taxon>Viruses</taxon>
        <taxon>Duplodnaviria</taxon>
        <taxon>Heunggongvirae</taxon>
        <taxon>Uroviricota</taxon>
        <taxon>Caudoviricetes</taxon>
        <taxon>Peduoviridae</taxon>
        <taxon>Maltschvirus</taxon>
        <taxon>Maltschvirus maltsch</taxon>
    </lineage>
</organism>
<accession>A0A6J5L2K9</accession>
<sequence>MAYLVDEKADGDHLQWPQHPEWKAHVPKTGTARCTGADGSVHVQLDSGTCGTSFRDKPRQLPPLEVLTDFLGACAERSL</sequence>
<proteinExistence type="predicted"/>
<gene>
    <name evidence="1" type="ORF">UFOVP114_78</name>
</gene>
<evidence type="ECO:0000313" key="1">
    <source>
        <dbReference type="EMBL" id="CAB4128784.1"/>
    </source>
</evidence>
<name>A0A6J5L2K9_9CAUD</name>
<reference evidence="1" key="1">
    <citation type="submission" date="2020-04" db="EMBL/GenBank/DDBJ databases">
        <authorList>
            <person name="Chiriac C."/>
            <person name="Salcher M."/>
            <person name="Ghai R."/>
            <person name="Kavagutti S V."/>
        </authorList>
    </citation>
    <scope>NUCLEOTIDE SEQUENCE</scope>
</reference>
<dbReference type="EMBL" id="LR796230">
    <property type="protein sequence ID" value="CAB4128784.1"/>
    <property type="molecule type" value="Genomic_DNA"/>
</dbReference>